<dbReference type="SUPFAM" id="SSF47413">
    <property type="entry name" value="lambda repressor-like DNA-binding domains"/>
    <property type="match status" value="1"/>
</dbReference>
<evidence type="ECO:0000256" key="1">
    <source>
        <dbReference type="ARBA" id="ARBA00023015"/>
    </source>
</evidence>
<dbReference type="PROSITE" id="PS50932">
    <property type="entry name" value="HTH_LACI_2"/>
    <property type="match status" value="1"/>
</dbReference>
<protein>
    <submittedName>
        <fullName evidence="5">Galactose operon repressor</fullName>
    </submittedName>
</protein>
<keyword evidence="1" id="KW-0805">Transcription regulation</keyword>
<dbReference type="PANTHER" id="PTHR30146:SF149">
    <property type="entry name" value="HTH-TYPE TRANSCRIPTIONAL REGULATOR EBGR"/>
    <property type="match status" value="1"/>
</dbReference>
<dbReference type="CDD" id="cd01392">
    <property type="entry name" value="HTH_LacI"/>
    <property type="match status" value="1"/>
</dbReference>
<name>A0A0R2AYY2_9LACO</name>
<evidence type="ECO:0000256" key="3">
    <source>
        <dbReference type="ARBA" id="ARBA00023163"/>
    </source>
</evidence>
<dbReference type="Gene3D" id="3.40.50.2300">
    <property type="match status" value="2"/>
</dbReference>
<comment type="caution">
    <text evidence="5">The sequence shown here is derived from an EMBL/GenBank/DDBJ whole genome shotgun (WGS) entry which is preliminary data.</text>
</comment>
<dbReference type="SMART" id="SM00354">
    <property type="entry name" value="HTH_LACI"/>
    <property type="match status" value="1"/>
</dbReference>
<dbReference type="GO" id="GO:0000976">
    <property type="term" value="F:transcription cis-regulatory region binding"/>
    <property type="evidence" value="ECO:0007669"/>
    <property type="project" value="TreeGrafter"/>
</dbReference>
<evidence type="ECO:0000259" key="4">
    <source>
        <dbReference type="PROSITE" id="PS50932"/>
    </source>
</evidence>
<dbReference type="GO" id="GO:0003700">
    <property type="term" value="F:DNA-binding transcription factor activity"/>
    <property type="evidence" value="ECO:0007669"/>
    <property type="project" value="TreeGrafter"/>
</dbReference>
<feature type="domain" description="HTH lacI-type" evidence="4">
    <location>
        <begin position="2"/>
        <end position="58"/>
    </location>
</feature>
<dbReference type="Pfam" id="PF13377">
    <property type="entry name" value="Peripla_BP_3"/>
    <property type="match status" value="1"/>
</dbReference>
<evidence type="ECO:0000313" key="5">
    <source>
        <dbReference type="EMBL" id="KRM71973.1"/>
    </source>
</evidence>
<dbReference type="InterPro" id="IPR000843">
    <property type="entry name" value="HTH_LacI"/>
</dbReference>
<dbReference type="Proteomes" id="UP000051672">
    <property type="component" value="Unassembled WGS sequence"/>
</dbReference>
<dbReference type="EMBL" id="AYZQ01000002">
    <property type="protein sequence ID" value="KRM71973.1"/>
    <property type="molecule type" value="Genomic_DNA"/>
</dbReference>
<dbReference type="PATRIC" id="fig|1423727.3.peg.960"/>
<reference evidence="5 6" key="1">
    <citation type="journal article" date="2015" name="Genome Announc.">
        <title>Expanding the biotechnology potential of lactobacilli through comparative genomics of 213 strains and associated genera.</title>
        <authorList>
            <person name="Sun Z."/>
            <person name="Harris H.M."/>
            <person name="McCann A."/>
            <person name="Guo C."/>
            <person name="Argimon S."/>
            <person name="Zhang W."/>
            <person name="Yang X."/>
            <person name="Jeffery I.B."/>
            <person name="Cooney J.C."/>
            <person name="Kagawa T.F."/>
            <person name="Liu W."/>
            <person name="Song Y."/>
            <person name="Salvetti E."/>
            <person name="Wrobel A."/>
            <person name="Rasinkangas P."/>
            <person name="Parkhill J."/>
            <person name="Rea M.C."/>
            <person name="O'Sullivan O."/>
            <person name="Ritari J."/>
            <person name="Douillard F.P."/>
            <person name="Paul Ross R."/>
            <person name="Yang R."/>
            <person name="Briner A.E."/>
            <person name="Felis G.E."/>
            <person name="de Vos W.M."/>
            <person name="Barrangou R."/>
            <person name="Klaenhammer T.R."/>
            <person name="Caufield P.W."/>
            <person name="Cui Y."/>
            <person name="Zhang H."/>
            <person name="O'Toole P.W."/>
        </authorList>
    </citation>
    <scope>NUCLEOTIDE SEQUENCE [LARGE SCALE GENOMIC DNA]</scope>
    <source>
        <strain evidence="5 6">DSM 23927</strain>
    </source>
</reference>
<dbReference type="InterPro" id="IPR010982">
    <property type="entry name" value="Lambda_DNA-bd_dom_sf"/>
</dbReference>
<dbReference type="InterPro" id="IPR046335">
    <property type="entry name" value="LacI/GalR-like_sensor"/>
</dbReference>
<dbReference type="AlphaFoldDB" id="A0A0R2AYY2"/>
<sequence length="323" mass="34819">MATLADIAKQAGVSSATVSRVLNADPTLSVSTTTRAKILQVASDLNYTKTKHTAKVARIALVQWYTKDRELTDLYYLAIRMAIEQAAQQVEFELVQTFAGDISDLGNIDGLIAIGKFSADQQRQFAALTAHVVIVDMATAIIAADTVVPDFKGAMQQVAEAFKAADLTEIGILSGSEETSDGKDQLADVRLPLFLAAMADAKLPAPRQFQGNFTAESGRKATEVAIQLGVMPKALFVTSDAMAIGALQALQAASVTVPDQVKVVSFDDTSITRHVYPTLSAIHVDTEQMGFWAVQLMKSQLATPNRPALQMIVSTRLERRQSF</sequence>
<dbReference type="SUPFAM" id="SSF53822">
    <property type="entry name" value="Periplasmic binding protein-like I"/>
    <property type="match status" value="1"/>
</dbReference>
<keyword evidence="2" id="KW-0238">DNA-binding</keyword>
<proteinExistence type="predicted"/>
<accession>A0A0R2AYY2</accession>
<dbReference type="PANTHER" id="PTHR30146">
    <property type="entry name" value="LACI-RELATED TRANSCRIPTIONAL REPRESSOR"/>
    <property type="match status" value="1"/>
</dbReference>
<organism evidence="5 6">
    <name type="scientific">Lacticaseibacillus brantae DSM 23927</name>
    <dbReference type="NCBI Taxonomy" id="1423727"/>
    <lineage>
        <taxon>Bacteria</taxon>
        <taxon>Bacillati</taxon>
        <taxon>Bacillota</taxon>
        <taxon>Bacilli</taxon>
        <taxon>Lactobacillales</taxon>
        <taxon>Lactobacillaceae</taxon>
        <taxon>Lacticaseibacillus</taxon>
    </lineage>
</organism>
<dbReference type="InterPro" id="IPR028082">
    <property type="entry name" value="Peripla_BP_I"/>
</dbReference>
<gene>
    <name evidence="5" type="ORF">FC34_GL000954</name>
</gene>
<keyword evidence="6" id="KW-1185">Reference proteome</keyword>
<evidence type="ECO:0000313" key="6">
    <source>
        <dbReference type="Proteomes" id="UP000051672"/>
    </source>
</evidence>
<dbReference type="CDD" id="cd01544">
    <property type="entry name" value="PBP1_GalR"/>
    <property type="match status" value="1"/>
</dbReference>
<keyword evidence="3" id="KW-0804">Transcription</keyword>
<dbReference type="PROSITE" id="PS00356">
    <property type="entry name" value="HTH_LACI_1"/>
    <property type="match status" value="1"/>
</dbReference>
<dbReference type="Gene3D" id="1.10.260.40">
    <property type="entry name" value="lambda repressor-like DNA-binding domains"/>
    <property type="match status" value="1"/>
</dbReference>
<dbReference type="RefSeq" id="WP_057894248.1">
    <property type="nucleotide sequence ID" value="NZ_AYZQ01000002.1"/>
</dbReference>
<dbReference type="OrthoDB" id="43195at2"/>
<evidence type="ECO:0000256" key="2">
    <source>
        <dbReference type="ARBA" id="ARBA00023125"/>
    </source>
</evidence>
<dbReference type="STRING" id="1423727.FC34_GL000954"/>
<dbReference type="PRINTS" id="PR00036">
    <property type="entry name" value="HTHLACI"/>
</dbReference>
<dbReference type="Pfam" id="PF00356">
    <property type="entry name" value="LacI"/>
    <property type="match status" value="1"/>
</dbReference>